<proteinExistence type="predicted"/>
<name>A0A0K1PTH2_9BACT</name>
<reference evidence="4 5" key="1">
    <citation type="submission" date="2015-08" db="EMBL/GenBank/DDBJ databases">
        <authorList>
            <person name="Babu N.S."/>
            <person name="Beckwith C.J."/>
            <person name="Beseler K.G."/>
            <person name="Brison A."/>
            <person name="Carone J.V."/>
            <person name="Caskin T.P."/>
            <person name="Diamond M."/>
            <person name="Durham M.E."/>
            <person name="Foxe J.M."/>
            <person name="Go M."/>
            <person name="Henderson B.A."/>
            <person name="Jones I.B."/>
            <person name="McGettigan J.A."/>
            <person name="Micheletti S.J."/>
            <person name="Nasrallah M.E."/>
            <person name="Ortiz D."/>
            <person name="Piller C.R."/>
            <person name="Privatt S.R."/>
            <person name="Schneider S.L."/>
            <person name="Sharp S."/>
            <person name="Smith T.C."/>
            <person name="Stanton J.D."/>
            <person name="Ullery H.E."/>
            <person name="Wilson R.J."/>
            <person name="Serrano M.G."/>
            <person name="Buck G."/>
            <person name="Lee V."/>
            <person name="Wang Y."/>
            <person name="Carvalho R."/>
            <person name="Voegtly L."/>
            <person name="Shi R."/>
            <person name="Duckworth R."/>
            <person name="Johnson A."/>
            <person name="Loviza R."/>
            <person name="Walstead R."/>
            <person name="Shah Z."/>
            <person name="Kiflezghi M."/>
            <person name="Wade K."/>
            <person name="Ball S.L."/>
            <person name="Bradley K.W."/>
            <person name="Asai D.J."/>
            <person name="Bowman C.A."/>
            <person name="Russell D.A."/>
            <person name="Pope W.H."/>
            <person name="Jacobs-Sera D."/>
            <person name="Hendrix R.W."/>
            <person name="Hatfull G.F."/>
        </authorList>
    </citation>
    <scope>NUCLEOTIDE SEQUENCE [LARGE SCALE GENOMIC DNA]</scope>
    <source>
        <strain evidence="4 5">DSM 27648</strain>
    </source>
</reference>
<dbReference type="InterPro" id="IPR051797">
    <property type="entry name" value="TrmB-like"/>
</dbReference>
<evidence type="ECO:0000259" key="2">
    <source>
        <dbReference type="Pfam" id="PF01978"/>
    </source>
</evidence>
<dbReference type="Pfam" id="PF11495">
    <property type="entry name" value="Regulator_TrmB"/>
    <property type="match status" value="1"/>
</dbReference>
<dbReference type="Proteomes" id="UP000064967">
    <property type="component" value="Chromosome"/>
</dbReference>
<protein>
    <submittedName>
        <fullName evidence="4">Transcriptional regulator, TrmB family</fullName>
    </submittedName>
</protein>
<dbReference type="PANTHER" id="PTHR34293">
    <property type="entry name" value="HTH-TYPE TRANSCRIPTIONAL REGULATOR TRMBL2"/>
    <property type="match status" value="1"/>
</dbReference>
<dbReference type="InterPro" id="IPR036388">
    <property type="entry name" value="WH-like_DNA-bd_sf"/>
</dbReference>
<feature type="region of interest" description="Disordered" evidence="1">
    <location>
        <begin position="267"/>
        <end position="293"/>
    </location>
</feature>
<feature type="domain" description="Transcription regulator TrmB C-terminal" evidence="3">
    <location>
        <begin position="113"/>
        <end position="222"/>
    </location>
</feature>
<dbReference type="SUPFAM" id="SSF46785">
    <property type="entry name" value="Winged helix' DNA-binding domain"/>
    <property type="match status" value="1"/>
</dbReference>
<keyword evidence="5" id="KW-1185">Reference proteome</keyword>
<evidence type="ECO:0000313" key="4">
    <source>
        <dbReference type="EMBL" id="AKU96833.1"/>
    </source>
</evidence>
<dbReference type="AlphaFoldDB" id="A0A0K1PTH2"/>
<dbReference type="InterPro" id="IPR036390">
    <property type="entry name" value="WH_DNA-bd_sf"/>
</dbReference>
<dbReference type="STRING" id="1391654.AKJ09_03497"/>
<dbReference type="CDD" id="cd09124">
    <property type="entry name" value="PLDc_like_TrmB_middle"/>
    <property type="match status" value="1"/>
</dbReference>
<dbReference type="KEGG" id="llu:AKJ09_03497"/>
<dbReference type="Pfam" id="PF01978">
    <property type="entry name" value="TrmB"/>
    <property type="match status" value="1"/>
</dbReference>
<dbReference type="EMBL" id="CP012333">
    <property type="protein sequence ID" value="AKU96833.1"/>
    <property type="molecule type" value="Genomic_DNA"/>
</dbReference>
<evidence type="ECO:0000259" key="3">
    <source>
        <dbReference type="Pfam" id="PF11495"/>
    </source>
</evidence>
<feature type="compositionally biased region" description="Basic and acidic residues" evidence="1">
    <location>
        <begin position="268"/>
        <end position="278"/>
    </location>
</feature>
<accession>A0A0K1PTH2</accession>
<evidence type="ECO:0000313" key="5">
    <source>
        <dbReference type="Proteomes" id="UP000064967"/>
    </source>
</evidence>
<feature type="domain" description="Transcription regulator TrmB N-terminal" evidence="2">
    <location>
        <begin position="12"/>
        <end position="74"/>
    </location>
</feature>
<dbReference type="RefSeq" id="WP_169927572.1">
    <property type="nucleotide sequence ID" value="NZ_CP012333.1"/>
</dbReference>
<dbReference type="Gene3D" id="1.10.10.10">
    <property type="entry name" value="Winged helix-like DNA-binding domain superfamily/Winged helix DNA-binding domain"/>
    <property type="match status" value="1"/>
</dbReference>
<organism evidence="4 5">
    <name type="scientific">Labilithrix luteola</name>
    <dbReference type="NCBI Taxonomy" id="1391654"/>
    <lineage>
        <taxon>Bacteria</taxon>
        <taxon>Pseudomonadati</taxon>
        <taxon>Myxococcota</taxon>
        <taxon>Polyangia</taxon>
        <taxon>Polyangiales</taxon>
        <taxon>Labilitrichaceae</taxon>
        <taxon>Labilithrix</taxon>
    </lineage>
</organism>
<gene>
    <name evidence="4" type="ORF">AKJ09_03497</name>
</gene>
<evidence type="ECO:0000256" key="1">
    <source>
        <dbReference type="SAM" id="MobiDB-lite"/>
    </source>
</evidence>
<dbReference type="PANTHER" id="PTHR34293:SF1">
    <property type="entry name" value="HTH-TYPE TRANSCRIPTIONAL REGULATOR TRMBL2"/>
    <property type="match status" value="1"/>
</dbReference>
<sequence>MAEPDVVPALVALGFSLNESRAYAALLQESPATGYEVGVRAQIPRSAVYGVLRRLVKAGAARSIAGTPERFAPAAADELLALLRKRFDTSTGQLEEAIRSLDKSPPAPDAFSVRGYQRVLEEAERLIRGAQSRLVISGWPREIEQLSAELKRAAKRKVYIVVFSHAELPALPGEVFSYGLEEASLEEFWKHRLVVVSDDRRTLIGATETKEDDAAVISETTAIAEIATSQVALDITLLSQRLGKSVEGVMAKMLGARVGRLDTLLSKRNGERADRADRASSPAMPKSRPRAER</sequence>
<dbReference type="InterPro" id="IPR021586">
    <property type="entry name" value="Tscrpt_reg_TrmB_C"/>
</dbReference>
<dbReference type="InterPro" id="IPR002831">
    <property type="entry name" value="Tscrpt_reg_TrmB_N"/>
</dbReference>